<protein>
    <submittedName>
        <fullName evidence="2">Uncharacterized protein</fullName>
    </submittedName>
</protein>
<dbReference type="AlphaFoldDB" id="A0A9P9FG74"/>
<feature type="region of interest" description="Disordered" evidence="1">
    <location>
        <begin position="104"/>
        <end position="126"/>
    </location>
</feature>
<evidence type="ECO:0000313" key="3">
    <source>
        <dbReference type="Proteomes" id="UP000717696"/>
    </source>
</evidence>
<reference evidence="2" key="1">
    <citation type="journal article" date="2021" name="Nat. Commun.">
        <title>Genetic determinants of endophytism in the Arabidopsis root mycobiome.</title>
        <authorList>
            <person name="Mesny F."/>
            <person name="Miyauchi S."/>
            <person name="Thiergart T."/>
            <person name="Pickel B."/>
            <person name="Atanasova L."/>
            <person name="Karlsson M."/>
            <person name="Huettel B."/>
            <person name="Barry K.W."/>
            <person name="Haridas S."/>
            <person name="Chen C."/>
            <person name="Bauer D."/>
            <person name="Andreopoulos W."/>
            <person name="Pangilinan J."/>
            <person name="LaButti K."/>
            <person name="Riley R."/>
            <person name="Lipzen A."/>
            <person name="Clum A."/>
            <person name="Drula E."/>
            <person name="Henrissat B."/>
            <person name="Kohler A."/>
            <person name="Grigoriev I.V."/>
            <person name="Martin F.M."/>
            <person name="Hacquard S."/>
        </authorList>
    </citation>
    <scope>NUCLEOTIDE SEQUENCE</scope>
    <source>
        <strain evidence="2">MPI-CAGE-AT-0021</strain>
    </source>
</reference>
<feature type="region of interest" description="Disordered" evidence="1">
    <location>
        <begin position="13"/>
        <end position="60"/>
    </location>
</feature>
<dbReference type="EMBL" id="JAGMUU010000002">
    <property type="protein sequence ID" value="KAH7160368.1"/>
    <property type="molecule type" value="Genomic_DNA"/>
</dbReference>
<feature type="compositionally biased region" description="Basic and acidic residues" evidence="1">
    <location>
        <begin position="116"/>
        <end position="126"/>
    </location>
</feature>
<name>A0A9P9FG74_9HYPO</name>
<accession>A0A9P9FG74</accession>
<feature type="region of interest" description="Disordered" evidence="1">
    <location>
        <begin position="257"/>
        <end position="280"/>
    </location>
</feature>
<feature type="compositionally biased region" description="Polar residues" evidence="1">
    <location>
        <begin position="268"/>
        <end position="280"/>
    </location>
</feature>
<feature type="compositionally biased region" description="Basic and acidic residues" evidence="1">
    <location>
        <begin position="28"/>
        <end position="44"/>
    </location>
</feature>
<gene>
    <name evidence="2" type="ORF">B0J13DRAFT_519775</name>
</gene>
<proteinExistence type="predicted"/>
<evidence type="ECO:0000313" key="2">
    <source>
        <dbReference type="EMBL" id="KAH7160368.1"/>
    </source>
</evidence>
<comment type="caution">
    <text evidence="2">The sequence shown here is derived from an EMBL/GenBank/DDBJ whole genome shotgun (WGS) entry which is preliminary data.</text>
</comment>
<evidence type="ECO:0000256" key="1">
    <source>
        <dbReference type="SAM" id="MobiDB-lite"/>
    </source>
</evidence>
<keyword evidence="3" id="KW-1185">Reference proteome</keyword>
<sequence length="280" mass="30138">MCAVDDLDGGGAVAACAAPSQRPVAPDPSRDPNKDQAQAKDRSRALAPAPPKFPSPSGLALRRAFGGHSITFSASKLRGIAPFCRPVSGYKPTFSVDKAAKIGGQEGKKQKKKKHDPMLGRHQATETGKELPRLSLARRPLQSLLHTTSFHPPSRLEIYFSSSSTTTTATTGTAATTLPQNNPSNKQKFSHRLSRHNFHPTSSIKKLLAVLSRPRLALFCLDNRSVATTPPNKKKNSASAPVVIAFRLALTRPPLSSPIHIPRCPSSDPISYNSMSNNRV</sequence>
<dbReference type="Proteomes" id="UP000717696">
    <property type="component" value="Unassembled WGS sequence"/>
</dbReference>
<organism evidence="2 3">
    <name type="scientific">Dactylonectria estremocensis</name>
    <dbReference type="NCBI Taxonomy" id="1079267"/>
    <lineage>
        <taxon>Eukaryota</taxon>
        <taxon>Fungi</taxon>
        <taxon>Dikarya</taxon>
        <taxon>Ascomycota</taxon>
        <taxon>Pezizomycotina</taxon>
        <taxon>Sordariomycetes</taxon>
        <taxon>Hypocreomycetidae</taxon>
        <taxon>Hypocreales</taxon>
        <taxon>Nectriaceae</taxon>
        <taxon>Dactylonectria</taxon>
    </lineage>
</organism>